<organism evidence="1 2">
    <name type="scientific">Durusdinium trenchii</name>
    <dbReference type="NCBI Taxonomy" id="1381693"/>
    <lineage>
        <taxon>Eukaryota</taxon>
        <taxon>Sar</taxon>
        <taxon>Alveolata</taxon>
        <taxon>Dinophyceae</taxon>
        <taxon>Suessiales</taxon>
        <taxon>Symbiodiniaceae</taxon>
        <taxon>Durusdinium</taxon>
    </lineage>
</organism>
<proteinExistence type="predicted"/>
<sequence length="155" mass="18001">MKVIRPSAWCLQHNRYCRIYEQLASLHLAGTPCIAFSSIGSLDREGSISYIHFLIWVALRKRRQESVVAQECVSTFPREPFLLLMPEYEFTFHTMNPVDYGWPINRERQFIVGQTRSQDTCVQKLIEGLQHSLQPVPFWLSELVSVLMGGLMRLN</sequence>
<gene>
    <name evidence="1" type="ORF">CCMP2556_LOCUS28451</name>
</gene>
<name>A0ABP0N2M1_9DINO</name>
<keyword evidence="2" id="KW-1185">Reference proteome</keyword>
<protein>
    <submittedName>
        <fullName evidence="1">Uncharacterized protein</fullName>
    </submittedName>
</protein>
<accession>A0ABP0N2M1</accession>
<dbReference type="SUPFAM" id="SSF53335">
    <property type="entry name" value="S-adenosyl-L-methionine-dependent methyltransferases"/>
    <property type="match status" value="1"/>
</dbReference>
<dbReference type="Gene3D" id="3.40.50.150">
    <property type="entry name" value="Vaccinia Virus protein VP39"/>
    <property type="match status" value="1"/>
</dbReference>
<dbReference type="EMBL" id="CAXAMN010021296">
    <property type="protein sequence ID" value="CAK9057698.1"/>
    <property type="molecule type" value="Genomic_DNA"/>
</dbReference>
<comment type="caution">
    <text evidence="1">The sequence shown here is derived from an EMBL/GenBank/DDBJ whole genome shotgun (WGS) entry which is preliminary data.</text>
</comment>
<dbReference type="InterPro" id="IPR029063">
    <property type="entry name" value="SAM-dependent_MTases_sf"/>
</dbReference>
<evidence type="ECO:0000313" key="1">
    <source>
        <dbReference type="EMBL" id="CAK9057698.1"/>
    </source>
</evidence>
<dbReference type="Proteomes" id="UP001642484">
    <property type="component" value="Unassembled WGS sequence"/>
</dbReference>
<evidence type="ECO:0000313" key="2">
    <source>
        <dbReference type="Proteomes" id="UP001642484"/>
    </source>
</evidence>
<reference evidence="1 2" key="1">
    <citation type="submission" date="2024-02" db="EMBL/GenBank/DDBJ databases">
        <authorList>
            <person name="Chen Y."/>
            <person name="Shah S."/>
            <person name="Dougan E. K."/>
            <person name="Thang M."/>
            <person name="Chan C."/>
        </authorList>
    </citation>
    <scope>NUCLEOTIDE SEQUENCE [LARGE SCALE GENOMIC DNA]</scope>
</reference>